<evidence type="ECO:0000313" key="2">
    <source>
        <dbReference type="EMBL" id="OWP04800.1"/>
    </source>
</evidence>
<gene>
    <name evidence="2" type="ORF">B2J93_4082</name>
</gene>
<keyword evidence="3" id="KW-1185">Reference proteome</keyword>
<protein>
    <submittedName>
        <fullName evidence="2">Uncharacterized protein</fullName>
    </submittedName>
</protein>
<organism evidence="2 3">
    <name type="scientific">Diplocarpon coronariae</name>
    <dbReference type="NCBI Taxonomy" id="2795749"/>
    <lineage>
        <taxon>Eukaryota</taxon>
        <taxon>Fungi</taxon>
        <taxon>Dikarya</taxon>
        <taxon>Ascomycota</taxon>
        <taxon>Pezizomycotina</taxon>
        <taxon>Leotiomycetes</taxon>
        <taxon>Helotiales</taxon>
        <taxon>Drepanopezizaceae</taxon>
        <taxon>Diplocarpon</taxon>
    </lineage>
</organism>
<evidence type="ECO:0000256" key="1">
    <source>
        <dbReference type="SAM" id="MobiDB-lite"/>
    </source>
</evidence>
<feature type="compositionally biased region" description="Low complexity" evidence="1">
    <location>
        <begin position="14"/>
        <end position="25"/>
    </location>
</feature>
<dbReference type="InParanoid" id="A0A218ZB36"/>
<evidence type="ECO:0000313" key="3">
    <source>
        <dbReference type="Proteomes" id="UP000242519"/>
    </source>
</evidence>
<comment type="caution">
    <text evidence="2">The sequence shown here is derived from an EMBL/GenBank/DDBJ whole genome shotgun (WGS) entry which is preliminary data.</text>
</comment>
<reference evidence="2 3" key="1">
    <citation type="submission" date="2017-04" db="EMBL/GenBank/DDBJ databases">
        <title>Draft genome sequence of Marssonina coronaria NL1: causal agent of apple blotch.</title>
        <authorList>
            <person name="Cheng Q."/>
        </authorList>
    </citation>
    <scope>NUCLEOTIDE SEQUENCE [LARGE SCALE GENOMIC DNA]</scope>
    <source>
        <strain evidence="2 3">NL1</strain>
    </source>
</reference>
<feature type="compositionally biased region" description="Polar residues" evidence="1">
    <location>
        <begin position="41"/>
        <end position="56"/>
    </location>
</feature>
<dbReference type="Proteomes" id="UP000242519">
    <property type="component" value="Unassembled WGS sequence"/>
</dbReference>
<feature type="region of interest" description="Disordered" evidence="1">
    <location>
        <begin position="1"/>
        <end position="65"/>
    </location>
</feature>
<dbReference type="EMBL" id="MZNU01000093">
    <property type="protein sequence ID" value="OWP04800.1"/>
    <property type="molecule type" value="Genomic_DNA"/>
</dbReference>
<sequence>MARSRPPELLARRNPNSAKSPAPAATSGREAADSKPLRSRSAPTQLCERSSDSISRLQPDLGKKGLGTTSVEYAMINNGPPDSLALFSSLDQHRLFGGPRHSRRAR</sequence>
<proteinExistence type="predicted"/>
<accession>A0A218ZB36</accession>
<dbReference type="AlphaFoldDB" id="A0A218ZB36"/>
<name>A0A218ZB36_9HELO</name>